<dbReference type="HOGENOM" id="CLU_1443662_0_0_1"/>
<sequence>MALSTLFSTVFTTLFVLATATQDSRLSVPQQLNHQHKPTTDWPSLIFHFTLKRSSVNIYGQKNFDMAANPVLLDNESNILYDVFATFSPLYNYTLVGGVAYLSTSIVGDSSASVPVVKCLESESEIFPPINIIVAALNEARLIPSAGTDIQCSSTNLYKVSVNGVDFADSGFEFTVPGWNRFAFWDRI</sequence>
<dbReference type="InParanoid" id="H3GV54"/>
<keyword evidence="1" id="KW-0732">Signal</keyword>
<dbReference type="Proteomes" id="UP000005238">
    <property type="component" value="Unassembled WGS sequence"/>
</dbReference>
<protein>
    <submittedName>
        <fullName evidence="2">Uncharacterized protein</fullName>
    </submittedName>
</protein>
<feature type="chain" id="PRO_5003586692" evidence="1">
    <location>
        <begin position="21"/>
        <end position="188"/>
    </location>
</feature>
<dbReference type="EnsemblProtists" id="Phyra81181">
    <property type="protein sequence ID" value="Phyra81181"/>
    <property type="gene ID" value="Phyra81181"/>
</dbReference>
<feature type="signal peptide" evidence="1">
    <location>
        <begin position="1"/>
        <end position="20"/>
    </location>
</feature>
<evidence type="ECO:0000256" key="1">
    <source>
        <dbReference type="SAM" id="SignalP"/>
    </source>
</evidence>
<reference evidence="3" key="1">
    <citation type="journal article" date="2006" name="Science">
        <title>Phytophthora genome sequences uncover evolutionary origins and mechanisms of pathogenesis.</title>
        <authorList>
            <person name="Tyler B.M."/>
            <person name="Tripathy S."/>
            <person name="Zhang X."/>
            <person name="Dehal P."/>
            <person name="Jiang R.H."/>
            <person name="Aerts A."/>
            <person name="Arredondo F.D."/>
            <person name="Baxter L."/>
            <person name="Bensasson D."/>
            <person name="Beynon J.L."/>
            <person name="Chapman J."/>
            <person name="Damasceno C.M."/>
            <person name="Dorrance A.E."/>
            <person name="Dou D."/>
            <person name="Dickerman A.W."/>
            <person name="Dubchak I.L."/>
            <person name="Garbelotto M."/>
            <person name="Gijzen M."/>
            <person name="Gordon S.G."/>
            <person name="Govers F."/>
            <person name="Grunwald N.J."/>
            <person name="Huang W."/>
            <person name="Ivors K.L."/>
            <person name="Jones R.W."/>
            <person name="Kamoun S."/>
            <person name="Krampis K."/>
            <person name="Lamour K.H."/>
            <person name="Lee M.K."/>
            <person name="McDonald W.H."/>
            <person name="Medina M."/>
            <person name="Meijer H.J."/>
            <person name="Nordberg E.K."/>
            <person name="Maclean D.J."/>
            <person name="Ospina-Giraldo M.D."/>
            <person name="Morris P.F."/>
            <person name="Phuntumart V."/>
            <person name="Putnam N.H."/>
            <person name="Rash S."/>
            <person name="Rose J.K."/>
            <person name="Sakihama Y."/>
            <person name="Salamov A.A."/>
            <person name="Savidor A."/>
            <person name="Scheuring C.F."/>
            <person name="Smith B.M."/>
            <person name="Sobral B.W."/>
            <person name="Terry A."/>
            <person name="Torto-Alalibo T.A."/>
            <person name="Win J."/>
            <person name="Xu Z."/>
            <person name="Zhang H."/>
            <person name="Grigoriev I.V."/>
            <person name="Rokhsar D.S."/>
            <person name="Boore J.L."/>
        </authorList>
    </citation>
    <scope>NUCLEOTIDE SEQUENCE [LARGE SCALE GENOMIC DNA]</scope>
    <source>
        <strain evidence="3">Pr102</strain>
    </source>
</reference>
<accession>H3GV54</accession>
<evidence type="ECO:0000313" key="3">
    <source>
        <dbReference type="Proteomes" id="UP000005238"/>
    </source>
</evidence>
<organism evidence="2 3">
    <name type="scientific">Phytophthora ramorum</name>
    <name type="common">Sudden oak death agent</name>
    <dbReference type="NCBI Taxonomy" id="164328"/>
    <lineage>
        <taxon>Eukaryota</taxon>
        <taxon>Sar</taxon>
        <taxon>Stramenopiles</taxon>
        <taxon>Oomycota</taxon>
        <taxon>Peronosporomycetes</taxon>
        <taxon>Peronosporales</taxon>
        <taxon>Peronosporaceae</taxon>
        <taxon>Phytophthora</taxon>
    </lineage>
</organism>
<dbReference type="EMBL" id="DS566054">
    <property type="status" value="NOT_ANNOTATED_CDS"/>
    <property type="molecule type" value="Genomic_DNA"/>
</dbReference>
<proteinExistence type="predicted"/>
<dbReference type="AlphaFoldDB" id="H3GV54"/>
<reference evidence="2" key="2">
    <citation type="submission" date="2015-06" db="UniProtKB">
        <authorList>
            <consortium name="EnsemblProtists"/>
        </authorList>
    </citation>
    <scope>IDENTIFICATION</scope>
    <source>
        <strain evidence="2">Pr102</strain>
    </source>
</reference>
<name>H3GV54_PHYRM</name>
<keyword evidence="3" id="KW-1185">Reference proteome</keyword>
<dbReference type="OMA" id="FAFWDRI"/>
<evidence type="ECO:0000313" key="2">
    <source>
        <dbReference type="EnsemblProtists" id="Phyra81181"/>
    </source>
</evidence>